<accession>A0A699GLZ0</accession>
<feature type="region of interest" description="Disordered" evidence="1">
    <location>
        <begin position="705"/>
        <end position="794"/>
    </location>
</feature>
<feature type="compositionally biased region" description="Basic residues" evidence="1">
    <location>
        <begin position="907"/>
        <end position="924"/>
    </location>
</feature>
<evidence type="ECO:0000313" key="2">
    <source>
        <dbReference type="EMBL" id="GEU28246.1"/>
    </source>
</evidence>
<feature type="compositionally biased region" description="Low complexity" evidence="1">
    <location>
        <begin position="928"/>
        <end position="937"/>
    </location>
</feature>
<feature type="region of interest" description="Disordered" evidence="1">
    <location>
        <begin position="617"/>
        <end position="679"/>
    </location>
</feature>
<comment type="caution">
    <text evidence="2">The sequence shown here is derived from an EMBL/GenBank/DDBJ whole genome shotgun (WGS) entry which is preliminary data.</text>
</comment>
<feature type="compositionally biased region" description="Basic residues" evidence="1">
    <location>
        <begin position="1010"/>
        <end position="1032"/>
    </location>
</feature>
<protein>
    <submittedName>
        <fullName evidence="2">Uncharacterized protein</fullName>
    </submittedName>
</protein>
<feature type="region of interest" description="Disordered" evidence="1">
    <location>
        <begin position="433"/>
        <end position="457"/>
    </location>
</feature>
<feature type="compositionally biased region" description="Basic residues" evidence="1">
    <location>
        <begin position="295"/>
        <end position="307"/>
    </location>
</feature>
<dbReference type="EMBL" id="BKCJ010000003">
    <property type="protein sequence ID" value="GEU28246.1"/>
    <property type="molecule type" value="Genomic_DNA"/>
</dbReference>
<proteinExistence type="predicted"/>
<feature type="region of interest" description="Disordered" evidence="1">
    <location>
        <begin position="803"/>
        <end position="822"/>
    </location>
</feature>
<feature type="region of interest" description="Disordered" evidence="1">
    <location>
        <begin position="47"/>
        <end position="97"/>
    </location>
</feature>
<reference evidence="2" key="1">
    <citation type="journal article" date="2019" name="Sci. Rep.">
        <title>Draft genome of Tanacetum cinerariifolium, the natural source of mosquito coil.</title>
        <authorList>
            <person name="Yamashiro T."/>
            <person name="Shiraishi A."/>
            <person name="Satake H."/>
            <person name="Nakayama K."/>
        </authorList>
    </citation>
    <scope>NUCLEOTIDE SEQUENCE</scope>
</reference>
<organism evidence="2">
    <name type="scientific">Tanacetum cinerariifolium</name>
    <name type="common">Dalmatian daisy</name>
    <name type="synonym">Chrysanthemum cinerariifolium</name>
    <dbReference type="NCBI Taxonomy" id="118510"/>
    <lineage>
        <taxon>Eukaryota</taxon>
        <taxon>Viridiplantae</taxon>
        <taxon>Streptophyta</taxon>
        <taxon>Embryophyta</taxon>
        <taxon>Tracheophyta</taxon>
        <taxon>Spermatophyta</taxon>
        <taxon>Magnoliopsida</taxon>
        <taxon>eudicotyledons</taxon>
        <taxon>Gunneridae</taxon>
        <taxon>Pentapetalae</taxon>
        <taxon>asterids</taxon>
        <taxon>campanulids</taxon>
        <taxon>Asterales</taxon>
        <taxon>Asteraceae</taxon>
        <taxon>Asteroideae</taxon>
        <taxon>Anthemideae</taxon>
        <taxon>Anthemidinae</taxon>
        <taxon>Tanacetum</taxon>
    </lineage>
</organism>
<gene>
    <name evidence="2" type="ORF">Tci_000224</name>
</gene>
<feature type="region of interest" description="Disordered" evidence="1">
    <location>
        <begin position="894"/>
        <end position="1044"/>
    </location>
</feature>
<feature type="compositionally biased region" description="Basic and acidic residues" evidence="1">
    <location>
        <begin position="981"/>
        <end position="1007"/>
    </location>
</feature>
<feature type="compositionally biased region" description="Basic and acidic residues" evidence="1">
    <location>
        <begin position="61"/>
        <end position="77"/>
    </location>
</feature>
<feature type="region of interest" description="Disordered" evidence="1">
    <location>
        <begin position="295"/>
        <end position="314"/>
    </location>
</feature>
<dbReference type="AlphaFoldDB" id="A0A699GLZ0"/>
<feature type="compositionally biased region" description="Basic and acidic residues" evidence="1">
    <location>
        <begin position="778"/>
        <end position="790"/>
    </location>
</feature>
<evidence type="ECO:0000256" key="1">
    <source>
        <dbReference type="SAM" id="MobiDB-lite"/>
    </source>
</evidence>
<feature type="compositionally biased region" description="Basic and acidic residues" evidence="1">
    <location>
        <begin position="938"/>
        <end position="957"/>
    </location>
</feature>
<sequence>MDADARLCQLHAGRLRTAVRAGAALSAANAAGAAVGTVVEVAVAAGGGPARHPGRPAGSADEGKPVCRRPGRDDPDRPAMAVSGRPLHQETGRPAGVRCQGKRQIAISVIAGAAAASPALSIADRCQAQAHHARRTGRRQRLHRVARIASRAAAGWMLEPEQRHRLPQMHGLTLQAAGVGGGLAHQQQAVLRHLVDLEDRQLGAFHAPQLDGRRFAQLRHRLAHLLQRRHDFRHVVAQVRHRLCPALHLRHRIVYQRLDVVGGRGRALRQRQHLIGHTRKVVALGAGARCRHRRVQRQQHQPLRHVHAPPGERGRAAGQLVGQLRIAGRLRRVVAQVAHRCRGLLQRGGLAFGAPVQFRIAARHLARGVIHGLRRRHDGLERGIEVADAGVERARRLGDFILAVLAVAHGEIAFGQVDRRGADLAQLPEQRIAHRHGHQQRQADRQHHHGRHPDRQHGEIGFGVAVVACAERLFQARQLGQPLRHHVERPLRLGHGVGGNGVVVDGDLDHVRHRVDVLRMRSLRLHDETALGGVGLREPLELRKLAVERGVARVDGAHQRVGTGGREAGVEPGEQLVRFGMDAIGAGHQVGSGLEPHGALLHHVIERLVLPHHAKIRASGQHQQQDQHHPGRQQQFGTDTEFAQHRRPRSSNKTRMIASGRKQCTHESENQGRPDLGAVIPRTGSLRIAPGHARLPVHRAHADCHRPAAAHHAGAGGPAGGRNQQRRAAARHPADHGAHQCGRRRRSRQQRGVAGAPHIGHHQAELEHDQRPGGIVHSPRDPQRVTDQKTPEAGLAPARVARTHQPGGQQMLAISPSPPSNAAYNASTLGDADVRAGLAMVGAGGARGLYLSCVAGDGAPVRQAHRGAVHAVRSAGGDAAVRGGIEFALAQRKIRQGGGRRTGAAGPRRRHLQGRHAARTRGQGRRGPGAARGQLPARSDEMRVSGSRRPDHRDAARRGVPAGAQGAAGKIPGSGHQGHRLRGDLAWPEKLEWRRHPGARRGADRSGSRPARRPGRRTKPLPRGGGARRAHLRPVSAQWESRAGSQVRLQAEMVRAPDQACCGPDRGRHAHRDCRRLQRHAHRARCVQAGALGGRRPVPARDARGVPPPDGAGLDRCAAHHASRRNDLYLF</sequence>
<feature type="compositionally biased region" description="Basic and acidic residues" evidence="1">
    <location>
        <begin position="762"/>
        <end position="771"/>
    </location>
</feature>
<name>A0A699GLZ0_TANCI</name>